<evidence type="ECO:0000256" key="5">
    <source>
        <dbReference type="ARBA" id="ARBA00023054"/>
    </source>
</evidence>
<evidence type="ECO:0000256" key="11">
    <source>
        <dbReference type="SAM" id="MobiDB-lite"/>
    </source>
</evidence>
<dbReference type="Proteomes" id="UP000327085">
    <property type="component" value="Chromosome 6"/>
</dbReference>
<keyword evidence="6" id="KW-0238">DNA-binding</keyword>
<evidence type="ECO:0000256" key="10">
    <source>
        <dbReference type="SAM" id="Coils"/>
    </source>
</evidence>
<feature type="compositionally biased region" description="Basic and acidic residues" evidence="11">
    <location>
        <begin position="270"/>
        <end position="280"/>
    </location>
</feature>
<evidence type="ECO:0000259" key="14">
    <source>
        <dbReference type="PROSITE" id="PS51504"/>
    </source>
</evidence>
<dbReference type="GO" id="GO:0006334">
    <property type="term" value="P:nucleosome assembly"/>
    <property type="evidence" value="ECO:0007669"/>
    <property type="project" value="InterPro"/>
</dbReference>
<dbReference type="InterPro" id="IPR036388">
    <property type="entry name" value="WH-like_DNA-bd_sf"/>
</dbReference>
<dbReference type="AlphaFoldDB" id="A0A5E4F669"/>
<evidence type="ECO:0000313" key="15">
    <source>
        <dbReference type="EMBL" id="VVA23386.1"/>
    </source>
</evidence>
<sequence length="366" mass="40095">MLVVPSPQVRLSISQKGRPSFSVIFSDPDLPICIANSFHGFDVNLLRVQNLTGQISLWKIFGLWLMGAPKQKWTAEEEAALKAGVLKHGAGKWRTILTDPEFNSILHLRSNVDLKDKWRNINVTAIWGSRQKAKLALKRNLPNPKHDNNPLAVSTVIQSHEEIVDAKPLAISGGKLQTTESKQPIARLDHLILEAITNLKELGGSDRAAIAMYIEEQYWAPPNLKKLLSSKLKHMVANGKLIKVKHRYRIAPSSASSEKRRSSSMLLLEGKQKDSSRADKSNVNILTKSQVDADLSKMRSMTAQEAAAAAAQAVAEAEAAIAAAEEAAREAEAAEAEAEAAQVFAKAAMKALKCRRLDLDMKLAHG</sequence>
<feature type="domain" description="HTH myb-type" evidence="13">
    <location>
        <begin position="70"/>
        <end position="126"/>
    </location>
</feature>
<dbReference type="Pfam" id="PF00249">
    <property type="entry name" value="Myb_DNA-binding"/>
    <property type="match status" value="1"/>
</dbReference>
<evidence type="ECO:0000256" key="7">
    <source>
        <dbReference type="ARBA" id="ARBA00023163"/>
    </source>
</evidence>
<dbReference type="GO" id="GO:0003691">
    <property type="term" value="F:double-stranded telomeric DNA binding"/>
    <property type="evidence" value="ECO:0007669"/>
    <property type="project" value="InterPro"/>
</dbReference>
<dbReference type="Gene3D" id="1.10.10.10">
    <property type="entry name" value="Winged helix-like DNA-binding domain superfamily/Winged helix DNA-binding domain"/>
    <property type="match status" value="1"/>
</dbReference>
<dbReference type="InterPro" id="IPR009057">
    <property type="entry name" value="Homeodomain-like_sf"/>
</dbReference>
<dbReference type="FunCoup" id="A0A5E4F669">
    <property type="interactions" value="394"/>
</dbReference>
<keyword evidence="3" id="KW-0158">Chromosome</keyword>
<dbReference type="OMA" id="ALKFRIR"/>
<dbReference type="SMART" id="SM00717">
    <property type="entry name" value="SANT"/>
    <property type="match status" value="1"/>
</dbReference>
<evidence type="ECO:0000259" key="12">
    <source>
        <dbReference type="PROSITE" id="PS50090"/>
    </source>
</evidence>
<dbReference type="PROSITE" id="PS51504">
    <property type="entry name" value="H15"/>
    <property type="match status" value="1"/>
</dbReference>
<name>A0A5E4F669_PRUDU</name>
<evidence type="ECO:0000256" key="4">
    <source>
        <dbReference type="ARBA" id="ARBA00023015"/>
    </source>
</evidence>
<feature type="domain" description="H15" evidence="14">
    <location>
        <begin position="181"/>
        <end position="252"/>
    </location>
</feature>
<accession>A0A5E4F669</accession>
<evidence type="ECO:0000256" key="8">
    <source>
        <dbReference type="ARBA" id="ARBA00023242"/>
    </source>
</evidence>
<dbReference type="Gramene" id="VVA23386">
    <property type="protein sequence ID" value="VVA23386"/>
    <property type="gene ID" value="Prudul26B025607"/>
</dbReference>
<dbReference type="EMBL" id="CABIKO010000070">
    <property type="protein sequence ID" value="VVA23386.1"/>
    <property type="molecule type" value="Genomic_DNA"/>
</dbReference>
<dbReference type="GO" id="GO:0005730">
    <property type="term" value="C:nucleolus"/>
    <property type="evidence" value="ECO:0007669"/>
    <property type="project" value="UniProtKB-SubCell"/>
</dbReference>
<evidence type="ECO:0000313" key="16">
    <source>
        <dbReference type="Proteomes" id="UP000327085"/>
    </source>
</evidence>
<evidence type="ECO:0000259" key="13">
    <source>
        <dbReference type="PROSITE" id="PS51294"/>
    </source>
</evidence>
<proteinExistence type="predicted"/>
<keyword evidence="8" id="KW-0539">Nucleus</keyword>
<dbReference type="InterPro" id="IPR005818">
    <property type="entry name" value="Histone_H1/H5_H15"/>
</dbReference>
<organism evidence="15 16">
    <name type="scientific">Prunus dulcis</name>
    <name type="common">Almond</name>
    <name type="synonym">Amygdalus dulcis</name>
    <dbReference type="NCBI Taxonomy" id="3755"/>
    <lineage>
        <taxon>Eukaryota</taxon>
        <taxon>Viridiplantae</taxon>
        <taxon>Streptophyta</taxon>
        <taxon>Embryophyta</taxon>
        <taxon>Tracheophyta</taxon>
        <taxon>Spermatophyta</taxon>
        <taxon>Magnoliopsida</taxon>
        <taxon>eudicotyledons</taxon>
        <taxon>Gunneridae</taxon>
        <taxon>Pentapetalae</taxon>
        <taxon>rosids</taxon>
        <taxon>fabids</taxon>
        <taxon>Rosales</taxon>
        <taxon>Rosaceae</taxon>
        <taxon>Amygdaloideae</taxon>
        <taxon>Amygdaleae</taxon>
        <taxon>Prunus</taxon>
    </lineage>
</organism>
<dbReference type="Pfam" id="PF00538">
    <property type="entry name" value="Linker_histone"/>
    <property type="match status" value="1"/>
</dbReference>
<dbReference type="Gene3D" id="1.10.10.60">
    <property type="entry name" value="Homeodomain-like"/>
    <property type="match status" value="1"/>
</dbReference>
<dbReference type="PANTHER" id="PTHR46267">
    <property type="entry name" value="SINGLE MYB HISTONE 4"/>
    <property type="match status" value="1"/>
</dbReference>
<dbReference type="InterPro" id="IPR017930">
    <property type="entry name" value="Myb_dom"/>
</dbReference>
<dbReference type="PROSITE" id="PS51294">
    <property type="entry name" value="HTH_MYB"/>
    <property type="match status" value="1"/>
</dbReference>
<comment type="subcellular location">
    <subcellularLocation>
        <location evidence="1">Chromosome</location>
    </subcellularLocation>
    <subcellularLocation>
        <location evidence="2">Nucleus</location>
        <location evidence="2">Nucleolus</location>
    </subcellularLocation>
</comment>
<feature type="coiled-coil region" evidence="10">
    <location>
        <begin position="307"/>
        <end position="344"/>
    </location>
</feature>
<keyword evidence="5 10" id="KW-0175">Coiled coil</keyword>
<evidence type="ECO:0000256" key="1">
    <source>
        <dbReference type="ARBA" id="ARBA00004286"/>
    </source>
</evidence>
<dbReference type="SUPFAM" id="SSF46689">
    <property type="entry name" value="Homeodomain-like"/>
    <property type="match status" value="1"/>
</dbReference>
<evidence type="ECO:0000256" key="3">
    <source>
        <dbReference type="ARBA" id="ARBA00022454"/>
    </source>
</evidence>
<gene>
    <name evidence="15" type="ORF">ALMOND_2B025607</name>
</gene>
<feature type="region of interest" description="Disordered" evidence="11">
    <location>
        <begin position="252"/>
        <end position="283"/>
    </location>
</feature>
<dbReference type="CDD" id="cd11660">
    <property type="entry name" value="SANT_TRF"/>
    <property type="match status" value="1"/>
</dbReference>
<dbReference type="PANTHER" id="PTHR46267:SF11">
    <property type="entry name" value="TELOMERE REPEAT-BINDING FACTOR 2"/>
    <property type="match status" value="1"/>
</dbReference>
<dbReference type="PROSITE" id="PS50090">
    <property type="entry name" value="MYB_LIKE"/>
    <property type="match status" value="1"/>
</dbReference>
<dbReference type="InterPro" id="IPR001005">
    <property type="entry name" value="SANT/Myb"/>
</dbReference>
<keyword evidence="4" id="KW-0805">Transcription regulation</keyword>
<evidence type="ECO:0000256" key="9">
    <source>
        <dbReference type="ARBA" id="ARBA00032813"/>
    </source>
</evidence>
<dbReference type="InterPro" id="IPR036390">
    <property type="entry name" value="WH_DNA-bd_sf"/>
</dbReference>
<dbReference type="InParanoid" id="A0A5E4F669"/>
<keyword evidence="7" id="KW-0804">Transcription</keyword>
<dbReference type="FunFam" id="1.10.10.10:FF:000937">
    <property type="entry name" value="Telomere repeat-binding factor 1"/>
    <property type="match status" value="1"/>
</dbReference>
<dbReference type="GO" id="GO:0000786">
    <property type="term" value="C:nucleosome"/>
    <property type="evidence" value="ECO:0007669"/>
    <property type="project" value="InterPro"/>
</dbReference>
<dbReference type="SMART" id="SM00526">
    <property type="entry name" value="H15"/>
    <property type="match status" value="1"/>
</dbReference>
<evidence type="ECO:0000256" key="6">
    <source>
        <dbReference type="ARBA" id="ARBA00023125"/>
    </source>
</evidence>
<evidence type="ECO:0000256" key="2">
    <source>
        <dbReference type="ARBA" id="ARBA00004604"/>
    </source>
</evidence>
<dbReference type="InterPro" id="IPR044597">
    <property type="entry name" value="SMH1-6"/>
</dbReference>
<protein>
    <recommendedName>
        <fullName evidence="9">MYB transcription factor</fullName>
    </recommendedName>
</protein>
<dbReference type="GO" id="GO:0042803">
    <property type="term" value="F:protein homodimerization activity"/>
    <property type="evidence" value="ECO:0007669"/>
    <property type="project" value="UniProtKB-ARBA"/>
</dbReference>
<dbReference type="SUPFAM" id="SSF46785">
    <property type="entry name" value="Winged helix' DNA-binding domain"/>
    <property type="match status" value="1"/>
</dbReference>
<reference evidence="16" key="1">
    <citation type="journal article" date="2020" name="Plant J.">
        <title>Transposons played a major role in the diversification between the closely related almond and peach genomes: results from the almond genome sequence.</title>
        <authorList>
            <person name="Alioto T."/>
            <person name="Alexiou K.G."/>
            <person name="Bardil A."/>
            <person name="Barteri F."/>
            <person name="Castanera R."/>
            <person name="Cruz F."/>
            <person name="Dhingra A."/>
            <person name="Duval H."/>
            <person name="Fernandez I Marti A."/>
            <person name="Frias L."/>
            <person name="Galan B."/>
            <person name="Garcia J.L."/>
            <person name="Howad W."/>
            <person name="Gomez-Garrido J."/>
            <person name="Gut M."/>
            <person name="Julca I."/>
            <person name="Morata J."/>
            <person name="Puigdomenech P."/>
            <person name="Ribeca P."/>
            <person name="Rubio Cabetas M.J."/>
            <person name="Vlasova A."/>
            <person name="Wirthensohn M."/>
            <person name="Garcia-Mas J."/>
            <person name="Gabaldon T."/>
            <person name="Casacuberta J.M."/>
            <person name="Arus P."/>
        </authorList>
    </citation>
    <scope>NUCLEOTIDE SEQUENCE [LARGE SCALE GENOMIC DNA]</scope>
    <source>
        <strain evidence="16">cv. Texas</strain>
    </source>
</reference>
<dbReference type="FunFam" id="1.10.10.60:FF:000168">
    <property type="entry name" value="Telomere repeat-binding factor 1"/>
    <property type="match status" value="1"/>
</dbReference>
<feature type="domain" description="Myb-like" evidence="12">
    <location>
        <begin position="70"/>
        <end position="122"/>
    </location>
</feature>